<sequence length="215" mass="23372">MNILLQRSAAVLAELLDSYASNHPPRAIAVVGNAPMPPCAARSRAIDAADLVIRMTSFAVDPAALGTRTDVVVLHRGVIASPHTFADYTARLYLLVEPGRLHWEPEAIPDWWPADLGFVPVPNHEFTVALNDLLGFDPATPTWSTTGTMATYLATELFPEARVLLTGTSIVDTPDQTTFPHAWGDPVAVTAEHSLIAESTLLRTWESTGRIEILR</sequence>
<dbReference type="RefSeq" id="WP_211346417.1">
    <property type="nucleotide sequence ID" value="NZ_RCDD01000001.1"/>
</dbReference>
<dbReference type="Proteomes" id="UP000282454">
    <property type="component" value="Unassembled WGS sequence"/>
</dbReference>
<dbReference type="AlphaFoldDB" id="A0A421B6V9"/>
<dbReference type="EMBL" id="RCDD01000001">
    <property type="protein sequence ID" value="RLK60028.1"/>
    <property type="molecule type" value="Genomic_DNA"/>
</dbReference>
<evidence type="ECO:0000313" key="1">
    <source>
        <dbReference type="EMBL" id="RLK60028.1"/>
    </source>
</evidence>
<gene>
    <name evidence="1" type="ORF">CLV68_0525</name>
</gene>
<keyword evidence="2" id="KW-1185">Reference proteome</keyword>
<dbReference type="Gene3D" id="3.90.1480.20">
    <property type="entry name" value="Glycosyl transferase family 29"/>
    <property type="match status" value="1"/>
</dbReference>
<protein>
    <submittedName>
        <fullName evidence="1">Uncharacterized protein</fullName>
    </submittedName>
</protein>
<name>A0A421B6V9_9PSEU</name>
<proteinExistence type="predicted"/>
<evidence type="ECO:0000313" key="2">
    <source>
        <dbReference type="Proteomes" id="UP000282454"/>
    </source>
</evidence>
<organism evidence="1 2">
    <name type="scientific">Actinokineospora cianjurensis</name>
    <dbReference type="NCBI Taxonomy" id="585224"/>
    <lineage>
        <taxon>Bacteria</taxon>
        <taxon>Bacillati</taxon>
        <taxon>Actinomycetota</taxon>
        <taxon>Actinomycetes</taxon>
        <taxon>Pseudonocardiales</taxon>
        <taxon>Pseudonocardiaceae</taxon>
        <taxon>Actinokineospora</taxon>
    </lineage>
</organism>
<reference evidence="1 2" key="1">
    <citation type="submission" date="2018-10" db="EMBL/GenBank/DDBJ databases">
        <title>Genomic Encyclopedia of Archaeal and Bacterial Type Strains, Phase II (KMG-II): from individual species to whole genera.</title>
        <authorList>
            <person name="Goeker M."/>
        </authorList>
    </citation>
    <scope>NUCLEOTIDE SEQUENCE [LARGE SCALE GENOMIC DNA]</scope>
    <source>
        <strain evidence="1 2">DSM 45657</strain>
    </source>
</reference>
<dbReference type="InterPro" id="IPR038578">
    <property type="entry name" value="GT29-like_sf"/>
</dbReference>
<accession>A0A421B6V9</accession>
<comment type="caution">
    <text evidence="1">The sequence shown here is derived from an EMBL/GenBank/DDBJ whole genome shotgun (WGS) entry which is preliminary data.</text>
</comment>